<evidence type="ECO:0000313" key="2">
    <source>
        <dbReference type="EMBL" id="PYE53846.1"/>
    </source>
</evidence>
<feature type="domain" description="AB hydrolase-1" evidence="1">
    <location>
        <begin position="33"/>
        <end position="255"/>
    </location>
</feature>
<name>A0A318S7H4_9DEIO</name>
<dbReference type="GO" id="GO:0016020">
    <property type="term" value="C:membrane"/>
    <property type="evidence" value="ECO:0007669"/>
    <property type="project" value="TreeGrafter"/>
</dbReference>
<evidence type="ECO:0000313" key="3">
    <source>
        <dbReference type="Proteomes" id="UP000248326"/>
    </source>
</evidence>
<dbReference type="SUPFAM" id="SSF53474">
    <property type="entry name" value="alpha/beta-Hydrolases"/>
    <property type="match status" value="1"/>
</dbReference>
<dbReference type="PANTHER" id="PTHR43798">
    <property type="entry name" value="MONOACYLGLYCEROL LIPASE"/>
    <property type="match status" value="1"/>
</dbReference>
<dbReference type="Gene3D" id="3.40.50.1820">
    <property type="entry name" value="alpha/beta hydrolase"/>
    <property type="match status" value="1"/>
</dbReference>
<dbReference type="InterPro" id="IPR050266">
    <property type="entry name" value="AB_hydrolase_sf"/>
</dbReference>
<organism evidence="2 3">
    <name type="scientific">Deinococcus yavapaiensis KR-236</name>
    <dbReference type="NCBI Taxonomy" id="694435"/>
    <lineage>
        <taxon>Bacteria</taxon>
        <taxon>Thermotogati</taxon>
        <taxon>Deinococcota</taxon>
        <taxon>Deinococci</taxon>
        <taxon>Deinococcales</taxon>
        <taxon>Deinococcaceae</taxon>
        <taxon>Deinococcus</taxon>
    </lineage>
</organism>
<accession>A0A318S7H4</accession>
<gene>
    <name evidence="2" type="ORF">DES52_107104</name>
</gene>
<dbReference type="AlphaFoldDB" id="A0A318S7H4"/>
<dbReference type="InterPro" id="IPR029058">
    <property type="entry name" value="AB_hydrolase_fold"/>
</dbReference>
<evidence type="ECO:0000259" key="1">
    <source>
        <dbReference type="Pfam" id="PF00561"/>
    </source>
</evidence>
<proteinExistence type="predicted"/>
<keyword evidence="3" id="KW-1185">Reference proteome</keyword>
<comment type="caution">
    <text evidence="2">The sequence shown here is derived from an EMBL/GenBank/DDBJ whole genome shotgun (WGS) entry which is preliminary data.</text>
</comment>
<reference evidence="2 3" key="1">
    <citation type="submission" date="2018-06" db="EMBL/GenBank/DDBJ databases">
        <title>Genomic Encyclopedia of Type Strains, Phase IV (KMG-IV): sequencing the most valuable type-strain genomes for metagenomic binning, comparative biology and taxonomic classification.</title>
        <authorList>
            <person name="Goeker M."/>
        </authorList>
    </citation>
    <scope>NUCLEOTIDE SEQUENCE [LARGE SCALE GENOMIC DNA]</scope>
    <source>
        <strain evidence="2 3">DSM 18048</strain>
    </source>
</reference>
<protein>
    <submittedName>
        <fullName evidence="2">Pimeloyl-ACP methyl ester carboxylesterase</fullName>
    </submittedName>
</protein>
<sequence>MNDVGPFPAAWTSGSCEVNAVEIHYVRTGGDKPTLIALHGLAGSGACWTALARTLEDEYDVVMPDARGHGRSSAPSDGYLYCDHASDVVGLIDALQLTDPILLGHSMGGMTAAVVASELGTALRGVVLVDPTFIGPEQQRDVYESEVVEQHRHLLRADKSELLTQSRLRHPHRSAEMIELLVDARLRTHIRAFEVLTPPNPPYHDLIRRIRAPLLMVLASKGVVSIEAARALQGLNPRLGYEVVSEVGHGLPYDRPEQLGAVVKAFARSQIVE</sequence>
<dbReference type="Proteomes" id="UP000248326">
    <property type="component" value="Unassembled WGS sequence"/>
</dbReference>
<dbReference type="PANTHER" id="PTHR43798:SF33">
    <property type="entry name" value="HYDROLASE, PUTATIVE (AFU_ORTHOLOGUE AFUA_2G14860)-RELATED"/>
    <property type="match status" value="1"/>
</dbReference>
<dbReference type="InterPro" id="IPR000073">
    <property type="entry name" value="AB_hydrolase_1"/>
</dbReference>
<dbReference type="Pfam" id="PF00561">
    <property type="entry name" value="Abhydrolase_1"/>
    <property type="match status" value="1"/>
</dbReference>
<dbReference type="EMBL" id="QJSX01000007">
    <property type="protein sequence ID" value="PYE53846.1"/>
    <property type="molecule type" value="Genomic_DNA"/>
</dbReference>
<dbReference type="OrthoDB" id="9805423at2"/>